<evidence type="ECO:0000256" key="3">
    <source>
        <dbReference type="SAM" id="MobiDB-lite"/>
    </source>
</evidence>
<sequence>MSDDEADYEEIEEESDVESLEEEEEEHVDTYCVEDNDYEEPEEIEKILKQPNFVVQSHPQEQMIPYEEVLALCTIQRDVNGVIVDPHHTSLPYLTKYEYTRSIGIRATQIEQGAALFIETDSIDSYWIAKEEVHQKKVPFIFKRPLPNGPIEYWKLEDLEILF</sequence>
<keyword evidence="2" id="KW-0804">Transcription</keyword>
<dbReference type="AlphaFoldDB" id="A0A6C0HXL8"/>
<dbReference type="InterPro" id="IPR036161">
    <property type="entry name" value="RPB6/omega-like_sf"/>
</dbReference>
<dbReference type="GO" id="GO:0003677">
    <property type="term" value="F:DNA binding"/>
    <property type="evidence" value="ECO:0007669"/>
    <property type="project" value="InterPro"/>
</dbReference>
<dbReference type="GO" id="GO:0005666">
    <property type="term" value="C:RNA polymerase III complex"/>
    <property type="evidence" value="ECO:0007669"/>
    <property type="project" value="TreeGrafter"/>
</dbReference>
<proteinExistence type="predicted"/>
<dbReference type="GO" id="GO:0003899">
    <property type="term" value="F:DNA-directed RNA polymerase activity"/>
    <property type="evidence" value="ECO:0007669"/>
    <property type="project" value="InterPro"/>
</dbReference>
<organism evidence="4">
    <name type="scientific">viral metagenome</name>
    <dbReference type="NCBI Taxonomy" id="1070528"/>
    <lineage>
        <taxon>unclassified sequences</taxon>
        <taxon>metagenomes</taxon>
        <taxon>organismal metagenomes</taxon>
    </lineage>
</organism>
<evidence type="ECO:0000256" key="1">
    <source>
        <dbReference type="ARBA" id="ARBA00022478"/>
    </source>
</evidence>
<dbReference type="PANTHER" id="PTHR47227:SF5">
    <property type="entry name" value="DNA-DIRECTED RNA POLYMERASES I, II, AND III SUBUNIT RPABC2"/>
    <property type="match status" value="1"/>
</dbReference>
<dbReference type="PIRSF" id="PIRSF000778">
    <property type="entry name" value="RpoK/RPB6"/>
    <property type="match status" value="1"/>
</dbReference>
<dbReference type="PANTHER" id="PTHR47227">
    <property type="entry name" value="DNA-DIRECTED RNA POLYMERASE SUBUNIT K"/>
    <property type="match status" value="1"/>
</dbReference>
<dbReference type="InterPro" id="IPR006111">
    <property type="entry name" value="Rpo6/Rpb6"/>
</dbReference>
<dbReference type="Gene3D" id="3.90.940.10">
    <property type="match status" value="1"/>
</dbReference>
<protein>
    <submittedName>
        <fullName evidence="4">Uncharacterized protein</fullName>
    </submittedName>
</protein>
<dbReference type="GO" id="GO:0005665">
    <property type="term" value="C:RNA polymerase II, core complex"/>
    <property type="evidence" value="ECO:0007669"/>
    <property type="project" value="TreeGrafter"/>
</dbReference>
<dbReference type="GO" id="GO:0005736">
    <property type="term" value="C:RNA polymerase I complex"/>
    <property type="evidence" value="ECO:0007669"/>
    <property type="project" value="TreeGrafter"/>
</dbReference>
<dbReference type="GO" id="GO:0042797">
    <property type="term" value="P:tRNA transcription by RNA polymerase III"/>
    <property type="evidence" value="ECO:0007669"/>
    <property type="project" value="TreeGrafter"/>
</dbReference>
<dbReference type="GO" id="GO:0006366">
    <property type="term" value="P:transcription by RNA polymerase II"/>
    <property type="evidence" value="ECO:0007669"/>
    <property type="project" value="TreeGrafter"/>
</dbReference>
<feature type="region of interest" description="Disordered" evidence="3">
    <location>
        <begin position="1"/>
        <end position="29"/>
    </location>
</feature>
<dbReference type="InterPro" id="IPR020708">
    <property type="entry name" value="DNA-dir_RNA_polK_14-18kDa_CS"/>
</dbReference>
<dbReference type="EMBL" id="MN740041">
    <property type="protein sequence ID" value="QHT85304.1"/>
    <property type="molecule type" value="Genomic_DNA"/>
</dbReference>
<dbReference type="GO" id="GO:0006360">
    <property type="term" value="P:transcription by RNA polymerase I"/>
    <property type="evidence" value="ECO:0007669"/>
    <property type="project" value="TreeGrafter"/>
</dbReference>
<dbReference type="SUPFAM" id="SSF63562">
    <property type="entry name" value="RPB6/omega subunit-like"/>
    <property type="match status" value="1"/>
</dbReference>
<evidence type="ECO:0000256" key="2">
    <source>
        <dbReference type="ARBA" id="ARBA00023163"/>
    </source>
</evidence>
<keyword evidence="1" id="KW-0240">DNA-directed RNA polymerase</keyword>
<name>A0A6C0HXL8_9ZZZZ</name>
<reference evidence="4" key="1">
    <citation type="journal article" date="2020" name="Nature">
        <title>Giant virus diversity and host interactions through global metagenomics.</title>
        <authorList>
            <person name="Schulz F."/>
            <person name="Roux S."/>
            <person name="Paez-Espino D."/>
            <person name="Jungbluth S."/>
            <person name="Walsh D.A."/>
            <person name="Denef V.J."/>
            <person name="McMahon K.D."/>
            <person name="Konstantinidis K.T."/>
            <person name="Eloe-Fadrosh E.A."/>
            <person name="Kyrpides N.C."/>
            <person name="Woyke T."/>
        </authorList>
    </citation>
    <scope>NUCLEOTIDE SEQUENCE</scope>
    <source>
        <strain evidence="4">GVMAG-M-3300023184-17</strain>
    </source>
</reference>
<accession>A0A6C0HXL8</accession>
<dbReference type="PROSITE" id="PS01111">
    <property type="entry name" value="RNA_POL_K_14KD"/>
    <property type="match status" value="1"/>
</dbReference>
<evidence type="ECO:0000313" key="4">
    <source>
        <dbReference type="EMBL" id="QHT85304.1"/>
    </source>
</evidence>